<organism evidence="2">
    <name type="scientific">Alsobacter sp. KACC 23698</name>
    <dbReference type="NCBI Taxonomy" id="3149229"/>
    <lineage>
        <taxon>Bacteria</taxon>
        <taxon>Pseudomonadati</taxon>
        <taxon>Pseudomonadota</taxon>
        <taxon>Alphaproteobacteria</taxon>
        <taxon>Hyphomicrobiales</taxon>
        <taxon>Alsobacteraceae</taxon>
        <taxon>Alsobacter</taxon>
    </lineage>
</organism>
<sequence>MTSERQIAANRRNAQKSTGPRSAAGKMRSRLNARRHGLTAVLPEPADRALLGEIERVLQAETGAQPGAALPRAAAAAILRHRRASACRAAPPLAPEDGAEPAAGGAAATAADPLDESAAPAPGGLAAALAERYATALRKGRDALVKELLAGPAPPSEPAESGAVNGGGAHDEGGTHGR</sequence>
<dbReference type="EMBL" id="CP157484">
    <property type="protein sequence ID" value="XBO40333.1"/>
    <property type="molecule type" value="Genomic_DNA"/>
</dbReference>
<feature type="region of interest" description="Disordered" evidence="1">
    <location>
        <begin position="1"/>
        <end position="36"/>
    </location>
</feature>
<reference evidence="2" key="1">
    <citation type="submission" date="2024-05" db="EMBL/GenBank/DDBJ databases">
        <authorList>
            <person name="Kim S."/>
            <person name="Heo J."/>
            <person name="Choi H."/>
            <person name="Choi Y."/>
            <person name="Kwon S.-W."/>
            <person name="Kim Y."/>
        </authorList>
    </citation>
    <scope>NUCLEOTIDE SEQUENCE</scope>
    <source>
        <strain evidence="2">KACC 23698</strain>
    </source>
</reference>
<proteinExistence type="predicted"/>
<protein>
    <submittedName>
        <fullName evidence="2">Uncharacterized protein</fullName>
    </submittedName>
</protein>
<feature type="compositionally biased region" description="Basic and acidic residues" evidence="1">
    <location>
        <begin position="169"/>
        <end position="178"/>
    </location>
</feature>
<evidence type="ECO:0000256" key="1">
    <source>
        <dbReference type="SAM" id="MobiDB-lite"/>
    </source>
</evidence>
<feature type="region of interest" description="Disordered" evidence="1">
    <location>
        <begin position="89"/>
        <end position="121"/>
    </location>
</feature>
<dbReference type="RefSeq" id="WP_406857189.1">
    <property type="nucleotide sequence ID" value="NZ_CP157484.1"/>
</dbReference>
<feature type="compositionally biased region" description="Low complexity" evidence="1">
    <location>
        <begin position="100"/>
        <end position="121"/>
    </location>
</feature>
<evidence type="ECO:0000313" key="2">
    <source>
        <dbReference type="EMBL" id="XBO40333.1"/>
    </source>
</evidence>
<feature type="region of interest" description="Disordered" evidence="1">
    <location>
        <begin position="148"/>
        <end position="178"/>
    </location>
</feature>
<name>A0AAU7JIX1_9HYPH</name>
<feature type="compositionally biased region" description="Basic residues" evidence="1">
    <location>
        <begin position="27"/>
        <end position="36"/>
    </location>
</feature>
<accession>A0AAU7JIX1</accession>
<dbReference type="AlphaFoldDB" id="A0AAU7JIX1"/>
<gene>
    <name evidence="2" type="ORF">ABEG18_06040</name>
</gene>